<evidence type="ECO:0000313" key="3">
    <source>
        <dbReference type="Proteomes" id="UP000095705"/>
    </source>
</evidence>
<geneLocation type="plasmid" evidence="3">
    <name>pacmp2</name>
</geneLocation>
<accession>A0A1E5NXH6</accession>
<comment type="caution">
    <text evidence="2">The sequence shown here is derived from an EMBL/GenBank/DDBJ whole genome shotgun (WGS) entry which is preliminary data.</text>
</comment>
<proteinExistence type="predicted"/>
<feature type="region of interest" description="Disordered" evidence="1">
    <location>
        <begin position="1"/>
        <end position="29"/>
    </location>
</feature>
<organism evidence="2 3">
    <name type="scientific">Streptomyces subrutilus</name>
    <dbReference type="NCBI Taxonomy" id="36818"/>
    <lineage>
        <taxon>Bacteria</taxon>
        <taxon>Bacillati</taxon>
        <taxon>Actinomycetota</taxon>
        <taxon>Actinomycetes</taxon>
        <taxon>Kitasatosporales</taxon>
        <taxon>Streptomycetaceae</taxon>
        <taxon>Streptomyces</taxon>
    </lineage>
</organism>
<evidence type="ECO:0000256" key="1">
    <source>
        <dbReference type="SAM" id="MobiDB-lite"/>
    </source>
</evidence>
<dbReference type="OrthoDB" id="5198779at2"/>
<sequence length="141" mass="15874">MSLRDPDDVLSGWVPLHDPGPAPDLSELDGTDPLVAEWLLSDHPWAELERTRRRQAELQSTIDRAHPHSPPWVQEAEIDMAEPDQAHVKRMRRSLEAQRQLDDVMYVYPPGLIGPMGSLWPPPGYPPHRPGLEAGGWNLDA</sequence>
<name>A0A1E5NXH6_9ACTN</name>
<keyword evidence="2" id="KW-0614">Plasmid</keyword>
<evidence type="ECO:0000313" key="2">
    <source>
        <dbReference type="EMBL" id="OEJ20939.1"/>
    </source>
</evidence>
<dbReference type="RefSeq" id="WP_069918088.1">
    <property type="nucleotide sequence ID" value="NZ_CM007204.1"/>
</dbReference>
<dbReference type="Proteomes" id="UP000095705">
    <property type="component" value="Plasmid pACMP2"/>
</dbReference>
<gene>
    <name evidence="2" type="ORF">BGK67_35485</name>
</gene>
<dbReference type="AlphaFoldDB" id="A0A1E5NXH6"/>
<protein>
    <submittedName>
        <fullName evidence="2">Uncharacterized protein</fullName>
    </submittedName>
</protein>
<keyword evidence="3" id="KW-1185">Reference proteome</keyword>
<reference evidence="2 3" key="1">
    <citation type="submission" date="2016-08" db="EMBL/GenBank/DDBJ databases">
        <title>The complete genome of Streptomyces subrutilus 10-1-1.</title>
        <authorList>
            <person name="Chen X."/>
        </authorList>
    </citation>
    <scope>NUCLEOTIDE SEQUENCE [LARGE SCALE GENOMIC DNA]</scope>
    <source>
        <strain evidence="2 3">10-1-1</strain>
        <plasmid evidence="3">pacmp2</plasmid>
    </source>
</reference>
<dbReference type="EMBL" id="MEHK01000006">
    <property type="protein sequence ID" value="OEJ20939.1"/>
    <property type="molecule type" value="Genomic_DNA"/>
</dbReference>